<dbReference type="InterPro" id="IPR013222">
    <property type="entry name" value="Glyco_hyd_98_carb-bd"/>
</dbReference>
<dbReference type="PANTHER" id="PTHR23150">
    <property type="entry name" value="SULFATASE MODIFYING FACTOR 1, 2"/>
    <property type="match status" value="1"/>
</dbReference>
<feature type="region of interest" description="Disordered" evidence="1">
    <location>
        <begin position="1292"/>
        <end position="1316"/>
    </location>
</feature>
<dbReference type="InterPro" id="IPR016187">
    <property type="entry name" value="CTDL_fold"/>
</dbReference>
<reference evidence="3 4" key="1">
    <citation type="journal article" date="2014" name="Int. J. Syst. Evol. Microbiol.">
        <title>Carboxylicivirga gen. nov. in the family Marinilabiliaceae with two novel species, Carboxylicivirga mesophila sp. nov. and Carboxylicivirga taeanensis sp. nov., and reclassification of Cytophaga fermentans as Saccharicrinis fermentans gen. nov., comb. nov.</title>
        <authorList>
            <person name="Yang S.H."/>
            <person name="Seo H.S."/>
            <person name="Woo J.H."/>
            <person name="Oh H.M."/>
            <person name="Jang H."/>
            <person name="Lee J.H."/>
            <person name="Kim S.J."/>
            <person name="Kwon K.K."/>
        </authorList>
    </citation>
    <scope>NUCLEOTIDE SEQUENCE [LARGE SCALE GENOMIC DNA]</scope>
    <source>
        <strain evidence="3 4">JCM 18290</strain>
    </source>
</reference>
<dbReference type="Pfam" id="PF03781">
    <property type="entry name" value="FGE-sulfatase"/>
    <property type="match status" value="1"/>
</dbReference>
<dbReference type="SUPFAM" id="SSF82171">
    <property type="entry name" value="DPP6 N-terminal domain-like"/>
    <property type="match status" value="1"/>
</dbReference>
<feature type="domain" description="Glycosyl hydrolase family 98 putative carbohydrate-binding module" evidence="2">
    <location>
        <begin position="111"/>
        <end position="228"/>
    </location>
</feature>
<keyword evidence="4" id="KW-1185">Reference proteome</keyword>
<proteinExistence type="predicted"/>
<dbReference type="PANTHER" id="PTHR23150:SF19">
    <property type="entry name" value="FORMYLGLYCINE-GENERATING ENZYME"/>
    <property type="match status" value="1"/>
</dbReference>
<dbReference type="SUPFAM" id="SSF49785">
    <property type="entry name" value="Galactose-binding domain-like"/>
    <property type="match status" value="2"/>
</dbReference>
<gene>
    <name evidence="3" type="ORF">KEM09_01170</name>
</gene>
<accession>A0ABS5K4Q7</accession>
<feature type="compositionally biased region" description="Polar residues" evidence="1">
    <location>
        <begin position="386"/>
        <end position="398"/>
    </location>
</feature>
<comment type="caution">
    <text evidence="3">The sequence shown here is derived from an EMBL/GenBank/DDBJ whole genome shotgun (WGS) entry which is preliminary data.</text>
</comment>
<protein>
    <submittedName>
        <fullName evidence="3">SUMF1/EgtB/PvdO family nonheme iron enzyme</fullName>
    </submittedName>
</protein>
<dbReference type="InterPro" id="IPR038637">
    <property type="entry name" value="NPCBM_sf"/>
</dbReference>
<dbReference type="Gene3D" id="2.120.10.30">
    <property type="entry name" value="TolB, C-terminal domain"/>
    <property type="match status" value="1"/>
</dbReference>
<dbReference type="InterPro" id="IPR036280">
    <property type="entry name" value="Multihaem_cyt_sf"/>
</dbReference>
<dbReference type="Gene3D" id="3.90.1580.10">
    <property type="entry name" value="paralog of FGE (formylglycine-generating enzyme)"/>
    <property type="match status" value="1"/>
</dbReference>
<dbReference type="InterPro" id="IPR005532">
    <property type="entry name" value="SUMF_dom"/>
</dbReference>
<dbReference type="Pfam" id="PF08305">
    <property type="entry name" value="NPCBM"/>
    <property type="match status" value="2"/>
</dbReference>
<organism evidence="3 4">
    <name type="scientific">Carboxylicivirga mesophila</name>
    <dbReference type="NCBI Taxonomy" id="1166478"/>
    <lineage>
        <taxon>Bacteria</taxon>
        <taxon>Pseudomonadati</taxon>
        <taxon>Bacteroidota</taxon>
        <taxon>Bacteroidia</taxon>
        <taxon>Marinilabiliales</taxon>
        <taxon>Marinilabiliaceae</taxon>
        <taxon>Carboxylicivirga</taxon>
    </lineage>
</organism>
<evidence type="ECO:0000313" key="3">
    <source>
        <dbReference type="EMBL" id="MBS2209995.1"/>
    </source>
</evidence>
<dbReference type="RefSeq" id="WP_212224101.1">
    <property type="nucleotide sequence ID" value="NZ_JAGUCN010000001.1"/>
</dbReference>
<sequence length="1340" mass="152434">MKKKFTLKQIVAILGLIIAFQGGWSQTADKVYMRADNWASTVLQTKARVQQAFSEHNLPFSTDVVRKGEQPRKISLDVSQLKQLGLITWGTKDGTRNDHSAWVNAKLITTSGETVWLDEMKLKKEYAQFGHPTRNQNKQHKPIIITGKQYDRGIYTHGNGELIVQLDGQYERFEAEVGIEKLGNKSSSVIFKVQNISTSGIANRLSQDFPEEMRYFLSHASTEPDIWLTSYDGKVEEEALKNLIANLEEPAHFQKEMRSVNALVKDKKIEACLQLFKRVLNVYSLQKELEWVKPESIQLAVENMKQDANFDATRYTSMLEEISHLLPLVQKGIYTEDQQAFVDAEKILSARREILLANPLLDMDRILVVRHKLNNNARKEMGPGIGTQSNNWSGHNSQRKNGFNCEITELSNLRGQIQSKTIYKPDNGAPVSDLQLHWNADRLLFTTVGDNDTWQLFEVKTDGTGLHQLTQSEEKDLNFFDGTYLPNGKILAVSNIGYHGVPCVSGNDIVGNICLYDPKTHDLRRLNFGQDNDWDPIVMNNGRVMYLRWEYTDNTHYFSRIMMHMNPDGTNKKELYGSGSYWPNSMFDAQPLPGKDNTQFIAVVSGHHGIARSGRLVLFDPKKGRQEEKGVVQEIPYRNKYVVPEIKDRLVDGVWPQFLKPRALSNEYFLVTAKMSPESLWGLYLVDIFDNVTPIVQFEGEGITEATPVQKQTTPPVIPEKVNLEDTESTIYIQDIYEGAGTKGVPRGTIKELRIIAYEFAYIKSPSGHMEHGIQSGWDIKRVLGTVPVEEDGSVIFKVPANMPITIQPLDADGAAVQLMRSWLTGMPGEVVSCVGCHENQYTIAKPKFTIASKMQPRKLTPPVDGVRAITFEHEIQPILNKRCVACHDGKNHLPDFKDNSPEKVTKFGKSYLAFHPYINRQGPEADIYVMKPMEYHANTSDLVQMLKKGHHNVELSDDEWRTLYRWIDCNAPYNGVFNANEYCGYNQVDRRQELMEKYNNVKVDWKGELHAYIETLAAKGEVEIVIPPVEESVKHQKIKSRNWPFSSELASRSQNNDGDTVKEIELAPGVTMKMVRIPSGSFVMGSENGDIDEYPRSKVKVKKAFWMGVFEVTNEQYTAVVPEHDSRYIAQFWKDHVNPGYPANMPNQPVIRISWEEAMAFCDKLSEQLGMQVSLPTEAQWEWAARAGSEEDFWFGDSNTDFSPYANLADKQLAHMAVIGVDPKPMSEKHHLRPYFDFIPRSKTVDDGNMLGAEVGQYEANPWGLYDMIGNVAEWTRTDYAPYPYKEDDGRNAGTLHTDKVARGGSWRDRPEKASSSRRKAFKSWQKVYNVGFRIVIEE</sequence>
<dbReference type="InterPro" id="IPR051043">
    <property type="entry name" value="Sulfatase_Mod_Factor_Kinase"/>
</dbReference>
<dbReference type="InterPro" id="IPR008979">
    <property type="entry name" value="Galactose-bd-like_sf"/>
</dbReference>
<dbReference type="SMART" id="SM00776">
    <property type="entry name" value="NPCBM"/>
    <property type="match status" value="1"/>
</dbReference>
<dbReference type="Pfam" id="PF18582">
    <property type="entry name" value="HZS_alpha"/>
    <property type="match status" value="1"/>
</dbReference>
<dbReference type="SUPFAM" id="SSF48695">
    <property type="entry name" value="Multiheme cytochromes"/>
    <property type="match status" value="1"/>
</dbReference>
<dbReference type="SUPFAM" id="SSF56436">
    <property type="entry name" value="C-type lectin-like"/>
    <property type="match status" value="1"/>
</dbReference>
<evidence type="ECO:0000313" key="4">
    <source>
        <dbReference type="Proteomes" id="UP000721861"/>
    </source>
</evidence>
<evidence type="ECO:0000256" key="1">
    <source>
        <dbReference type="SAM" id="MobiDB-lite"/>
    </source>
</evidence>
<dbReference type="InterPro" id="IPR042095">
    <property type="entry name" value="SUMF_sf"/>
</dbReference>
<name>A0ABS5K4Q7_9BACT</name>
<dbReference type="Proteomes" id="UP000721861">
    <property type="component" value="Unassembled WGS sequence"/>
</dbReference>
<dbReference type="EMBL" id="JAGUCN010000001">
    <property type="protein sequence ID" value="MBS2209995.1"/>
    <property type="molecule type" value="Genomic_DNA"/>
</dbReference>
<feature type="region of interest" description="Disordered" evidence="1">
    <location>
        <begin position="379"/>
        <end position="398"/>
    </location>
</feature>
<dbReference type="InterPro" id="IPR011042">
    <property type="entry name" value="6-blade_b-propeller_TolB-like"/>
</dbReference>
<evidence type="ECO:0000259" key="2">
    <source>
        <dbReference type="SMART" id="SM00776"/>
    </source>
</evidence>
<dbReference type="InterPro" id="IPR040698">
    <property type="entry name" value="HZS_alpha_mid"/>
</dbReference>
<dbReference type="Gene3D" id="2.60.120.1060">
    <property type="entry name" value="NPCBM/NEW2 domain"/>
    <property type="match status" value="2"/>
</dbReference>